<dbReference type="Gene3D" id="1.10.1520.10">
    <property type="entry name" value="Ribonuclease III domain"/>
    <property type="match status" value="1"/>
</dbReference>
<feature type="domain" description="DRBM" evidence="16">
    <location>
        <begin position="159"/>
        <end position="228"/>
    </location>
</feature>
<dbReference type="Proteomes" id="UP000033866">
    <property type="component" value="Unassembled WGS sequence"/>
</dbReference>
<evidence type="ECO:0000256" key="4">
    <source>
        <dbReference type="ARBA" id="ARBA00011738"/>
    </source>
</evidence>
<dbReference type="InterPro" id="IPR000999">
    <property type="entry name" value="RNase_III_dom"/>
</dbReference>
<dbReference type="GO" id="GO:0003725">
    <property type="term" value="F:double-stranded RNA binding"/>
    <property type="evidence" value="ECO:0007669"/>
    <property type="project" value="TreeGrafter"/>
</dbReference>
<evidence type="ECO:0000256" key="6">
    <source>
        <dbReference type="ARBA" id="ARBA00022552"/>
    </source>
</evidence>
<dbReference type="GO" id="GO:0010468">
    <property type="term" value="P:regulation of gene expression"/>
    <property type="evidence" value="ECO:0007669"/>
    <property type="project" value="TreeGrafter"/>
</dbReference>
<feature type="domain" description="RNase III" evidence="17">
    <location>
        <begin position="4"/>
        <end position="132"/>
    </location>
</feature>
<dbReference type="GO" id="GO:0042802">
    <property type="term" value="F:identical protein binding"/>
    <property type="evidence" value="ECO:0007669"/>
    <property type="project" value="UniProtKB-ARBA"/>
</dbReference>
<evidence type="ECO:0000256" key="7">
    <source>
        <dbReference type="ARBA" id="ARBA00022664"/>
    </source>
</evidence>
<keyword evidence="9 15" id="KW-0540">Nuclease</keyword>
<comment type="caution">
    <text evidence="18">The sequence shown here is derived from an EMBL/GenBank/DDBJ whole genome shotgun (WGS) entry which is preliminary data.</text>
</comment>
<dbReference type="PANTHER" id="PTHR11207">
    <property type="entry name" value="RIBONUCLEASE III"/>
    <property type="match status" value="1"/>
</dbReference>
<dbReference type="FunFam" id="3.30.160.20:FF:000003">
    <property type="entry name" value="Ribonuclease 3"/>
    <property type="match status" value="1"/>
</dbReference>
<evidence type="ECO:0000259" key="17">
    <source>
        <dbReference type="PROSITE" id="PS50142"/>
    </source>
</evidence>
<dbReference type="EMBL" id="LBPV01000018">
    <property type="protein sequence ID" value="KKP65557.1"/>
    <property type="molecule type" value="Genomic_DNA"/>
</dbReference>
<comment type="catalytic activity">
    <reaction evidence="1 15">
        <text>Endonucleolytic cleavage to 5'-phosphomonoester.</text>
        <dbReference type="EC" id="3.1.26.3"/>
    </reaction>
</comment>
<dbReference type="GO" id="GO:0005737">
    <property type="term" value="C:cytoplasm"/>
    <property type="evidence" value="ECO:0007669"/>
    <property type="project" value="UniProtKB-SubCell"/>
</dbReference>
<dbReference type="SUPFAM" id="SSF69065">
    <property type="entry name" value="RNase III domain-like"/>
    <property type="match status" value="1"/>
</dbReference>
<evidence type="ECO:0000256" key="10">
    <source>
        <dbReference type="ARBA" id="ARBA00022723"/>
    </source>
</evidence>
<dbReference type="InterPro" id="IPR036389">
    <property type="entry name" value="RNase_III_sf"/>
</dbReference>
<evidence type="ECO:0000256" key="15">
    <source>
        <dbReference type="HAMAP-Rule" id="MF_00104"/>
    </source>
</evidence>
<dbReference type="HAMAP" id="MF_00104">
    <property type="entry name" value="RNase_III"/>
    <property type="match status" value="1"/>
</dbReference>
<dbReference type="PROSITE" id="PS50142">
    <property type="entry name" value="RNASE_3_2"/>
    <property type="match status" value="1"/>
</dbReference>
<dbReference type="CDD" id="cd00593">
    <property type="entry name" value="RIBOc"/>
    <property type="match status" value="1"/>
</dbReference>
<organism evidence="18 19">
    <name type="scientific">candidate division WS6 bacterium GW2011_GWE1_34_7</name>
    <dbReference type="NCBI Taxonomy" id="1619093"/>
    <lineage>
        <taxon>Bacteria</taxon>
        <taxon>Candidatus Dojkabacteria</taxon>
    </lineage>
</organism>
<dbReference type="Pfam" id="PF00035">
    <property type="entry name" value="dsrm"/>
    <property type="match status" value="1"/>
</dbReference>
<reference evidence="18 19" key="1">
    <citation type="journal article" date="2015" name="Nature">
        <title>rRNA introns, odd ribosomes, and small enigmatic genomes across a large radiation of phyla.</title>
        <authorList>
            <person name="Brown C.T."/>
            <person name="Hug L.A."/>
            <person name="Thomas B.C."/>
            <person name="Sharon I."/>
            <person name="Castelle C.J."/>
            <person name="Singh A."/>
            <person name="Wilkins M.J."/>
            <person name="Williams K.H."/>
            <person name="Banfield J.F."/>
        </authorList>
    </citation>
    <scope>NUCLEOTIDE SEQUENCE [LARGE SCALE GENOMIC DNA]</scope>
</reference>
<feature type="binding site" evidence="15">
    <location>
        <position position="45"/>
    </location>
    <ligand>
        <name>Mg(2+)</name>
        <dbReference type="ChEBI" id="CHEBI:18420"/>
    </ligand>
</feature>
<dbReference type="GO" id="GO:0019843">
    <property type="term" value="F:rRNA binding"/>
    <property type="evidence" value="ECO:0007669"/>
    <property type="project" value="UniProtKB-KW"/>
</dbReference>
<dbReference type="GO" id="GO:0046872">
    <property type="term" value="F:metal ion binding"/>
    <property type="evidence" value="ECO:0007669"/>
    <property type="project" value="UniProtKB-KW"/>
</dbReference>
<name>A0A0G0EDY0_9BACT</name>
<dbReference type="AlphaFoldDB" id="A0A0G0EDY0"/>
<evidence type="ECO:0000256" key="3">
    <source>
        <dbReference type="ARBA" id="ARBA00010183"/>
    </source>
</evidence>
<comment type="similarity">
    <text evidence="3">Belongs to the ribonuclease III family.</text>
</comment>
<dbReference type="PANTHER" id="PTHR11207:SF0">
    <property type="entry name" value="RIBONUCLEASE 3"/>
    <property type="match status" value="1"/>
</dbReference>
<dbReference type="PROSITE" id="PS00517">
    <property type="entry name" value="RNASE_3_1"/>
    <property type="match status" value="1"/>
</dbReference>
<evidence type="ECO:0000256" key="14">
    <source>
        <dbReference type="ARBA" id="ARBA00022884"/>
    </source>
</evidence>
<dbReference type="GO" id="GO:0008033">
    <property type="term" value="P:tRNA processing"/>
    <property type="evidence" value="ECO:0007669"/>
    <property type="project" value="UniProtKB-KW"/>
</dbReference>
<dbReference type="GO" id="GO:0006364">
    <property type="term" value="P:rRNA processing"/>
    <property type="evidence" value="ECO:0007669"/>
    <property type="project" value="UniProtKB-UniRule"/>
</dbReference>
<evidence type="ECO:0000259" key="16">
    <source>
        <dbReference type="PROSITE" id="PS50137"/>
    </source>
</evidence>
<evidence type="ECO:0000256" key="8">
    <source>
        <dbReference type="ARBA" id="ARBA00022694"/>
    </source>
</evidence>
<feature type="active site" evidence="15">
    <location>
        <position position="49"/>
    </location>
</feature>
<keyword evidence="13 15" id="KW-0460">Magnesium</keyword>
<evidence type="ECO:0000256" key="13">
    <source>
        <dbReference type="ARBA" id="ARBA00022842"/>
    </source>
</evidence>
<protein>
    <recommendedName>
        <fullName evidence="15">Ribonuclease 3</fullName>
        <ecNumber evidence="15">3.1.26.3</ecNumber>
    </recommendedName>
    <alternativeName>
        <fullName evidence="15">Ribonuclease III</fullName>
        <shortName evidence="15">RNase III</shortName>
    </alternativeName>
</protein>
<proteinExistence type="inferred from homology"/>
<keyword evidence="15" id="KW-0699">rRNA-binding</keyword>
<dbReference type="Pfam" id="PF14622">
    <property type="entry name" value="Ribonucleas_3_3"/>
    <property type="match status" value="1"/>
</dbReference>
<sequence>MSNIEDFEQKIGVNFQEKDLLLLALTHRSYVNEHKDTNSHNERLEFLGDAVLELITSDYLFNTYPDRTEGDLTSFRAALVRTESLANTAKEIGIGTYMRLSKGEEDTGGRDKSYLLANTFEAITGAIYLDQGYESARDFVYAHLLIKIEQIVEKRSDIDSKTKIQEISQARYKVTPVYVVVEEEGPDHDKRFTVVVKINDKEIGRGFGTSKQKAEEDAATKGLEYIKNDNE</sequence>
<dbReference type="InterPro" id="IPR011907">
    <property type="entry name" value="RNase_III"/>
</dbReference>
<dbReference type="GO" id="GO:0006397">
    <property type="term" value="P:mRNA processing"/>
    <property type="evidence" value="ECO:0007669"/>
    <property type="project" value="UniProtKB-UniRule"/>
</dbReference>
<keyword evidence="5 15" id="KW-0963">Cytoplasm</keyword>
<evidence type="ECO:0000256" key="9">
    <source>
        <dbReference type="ARBA" id="ARBA00022722"/>
    </source>
</evidence>
<keyword evidence="7 15" id="KW-0507">mRNA processing</keyword>
<dbReference type="FunFam" id="1.10.1520.10:FF:000001">
    <property type="entry name" value="Ribonuclease 3"/>
    <property type="match status" value="1"/>
</dbReference>
<comment type="cofactor">
    <cofactor evidence="15">
        <name>Mg(2+)</name>
        <dbReference type="ChEBI" id="CHEBI:18420"/>
    </cofactor>
</comment>
<dbReference type="PROSITE" id="PS50137">
    <property type="entry name" value="DS_RBD"/>
    <property type="match status" value="1"/>
</dbReference>
<comment type="function">
    <text evidence="15">Digests double-stranded RNA. Involved in the processing of primary rRNA transcript to yield the immediate precursors to the large and small rRNAs (23S and 16S). Processes some mRNAs, and tRNAs when they are encoded in the rRNA operon. Processes pre-crRNA and tracrRNA of type II CRISPR loci if present in the organism.</text>
</comment>
<dbReference type="SMART" id="SM00535">
    <property type="entry name" value="RIBOc"/>
    <property type="match status" value="1"/>
</dbReference>
<dbReference type="SUPFAM" id="SSF54768">
    <property type="entry name" value="dsRNA-binding domain-like"/>
    <property type="match status" value="1"/>
</dbReference>
<dbReference type="EC" id="3.1.26.3" evidence="15"/>
<feature type="active site" evidence="15">
    <location>
        <position position="121"/>
    </location>
</feature>
<keyword evidence="14 15" id="KW-0694">RNA-binding</keyword>
<evidence type="ECO:0000313" key="19">
    <source>
        <dbReference type="Proteomes" id="UP000033866"/>
    </source>
</evidence>
<dbReference type="PATRIC" id="fig|1619093.3.peg.226"/>
<keyword evidence="6 15" id="KW-0698">rRNA processing</keyword>
<dbReference type="Gene3D" id="3.30.160.20">
    <property type="match status" value="1"/>
</dbReference>
<feature type="binding site" evidence="15">
    <location>
        <position position="118"/>
    </location>
    <ligand>
        <name>Mg(2+)</name>
        <dbReference type="ChEBI" id="CHEBI:18420"/>
    </ligand>
</feature>
<dbReference type="GO" id="GO:0004525">
    <property type="term" value="F:ribonuclease III activity"/>
    <property type="evidence" value="ECO:0007669"/>
    <property type="project" value="UniProtKB-UniRule"/>
</dbReference>
<feature type="binding site" evidence="15">
    <location>
        <position position="121"/>
    </location>
    <ligand>
        <name>Mg(2+)</name>
        <dbReference type="ChEBI" id="CHEBI:18420"/>
    </ligand>
</feature>
<keyword evidence="12 15" id="KW-0378">Hydrolase</keyword>
<dbReference type="SMART" id="SM00358">
    <property type="entry name" value="DSRM"/>
    <property type="match status" value="1"/>
</dbReference>
<evidence type="ECO:0000256" key="11">
    <source>
        <dbReference type="ARBA" id="ARBA00022759"/>
    </source>
</evidence>
<comment type="subunit">
    <text evidence="4 15">Homodimer.</text>
</comment>
<evidence type="ECO:0000256" key="1">
    <source>
        <dbReference type="ARBA" id="ARBA00000109"/>
    </source>
</evidence>
<comment type="subcellular location">
    <subcellularLocation>
        <location evidence="2 15">Cytoplasm</location>
    </subcellularLocation>
</comment>
<dbReference type="CDD" id="cd10845">
    <property type="entry name" value="DSRM_RNAse_III_family"/>
    <property type="match status" value="1"/>
</dbReference>
<evidence type="ECO:0000313" key="18">
    <source>
        <dbReference type="EMBL" id="KKP65557.1"/>
    </source>
</evidence>
<evidence type="ECO:0000256" key="12">
    <source>
        <dbReference type="ARBA" id="ARBA00022801"/>
    </source>
</evidence>
<dbReference type="NCBIfam" id="TIGR02191">
    <property type="entry name" value="RNaseIII"/>
    <property type="match status" value="1"/>
</dbReference>
<dbReference type="InterPro" id="IPR014720">
    <property type="entry name" value="dsRBD_dom"/>
</dbReference>
<keyword evidence="10 15" id="KW-0479">Metal-binding</keyword>
<evidence type="ECO:0000256" key="5">
    <source>
        <dbReference type="ARBA" id="ARBA00022490"/>
    </source>
</evidence>
<accession>A0A0G0EDY0</accession>
<evidence type="ECO:0000256" key="2">
    <source>
        <dbReference type="ARBA" id="ARBA00004496"/>
    </source>
</evidence>
<gene>
    <name evidence="15" type="primary">rnc</name>
    <name evidence="18" type="ORF">UR61_C0018G0007</name>
</gene>
<keyword evidence="11 15" id="KW-0255">Endonuclease</keyword>
<keyword evidence="8 15" id="KW-0819">tRNA processing</keyword>